<comment type="function">
    <text evidence="14">Required for ecdysteroidogenesis in the prothoracic gland which is necessary for larval to pupal transition.</text>
</comment>
<feature type="domain" description="2Fe-2S ferredoxin-type" evidence="15">
    <location>
        <begin position="76"/>
        <end position="178"/>
    </location>
</feature>
<keyword evidence="17" id="KW-1185">Reference proteome</keyword>
<evidence type="ECO:0000256" key="9">
    <source>
        <dbReference type="ARBA" id="ARBA00023098"/>
    </source>
</evidence>
<keyword evidence="7" id="KW-0408">Iron</keyword>
<evidence type="ECO:0000256" key="7">
    <source>
        <dbReference type="ARBA" id="ARBA00023004"/>
    </source>
</evidence>
<dbReference type="PROSITE" id="PS00814">
    <property type="entry name" value="ADX"/>
    <property type="match status" value="1"/>
</dbReference>
<dbReference type="SUPFAM" id="SSF54292">
    <property type="entry name" value="2Fe-2S ferredoxin-like"/>
    <property type="match status" value="1"/>
</dbReference>
<dbReference type="GO" id="GO:0005739">
    <property type="term" value="C:mitochondrion"/>
    <property type="evidence" value="ECO:0007669"/>
    <property type="project" value="UniProtKB-SubCell"/>
</dbReference>
<dbReference type="InterPro" id="IPR001055">
    <property type="entry name" value="Adrenodoxin-like"/>
</dbReference>
<dbReference type="EMBL" id="KQ976595">
    <property type="protein sequence ID" value="KYM79608.1"/>
    <property type="molecule type" value="Genomic_DNA"/>
</dbReference>
<dbReference type="FunFam" id="3.10.20.30:FF:000013">
    <property type="entry name" value="Adrenodoxin, mitochondrial"/>
    <property type="match status" value="1"/>
</dbReference>
<dbReference type="AlphaFoldDB" id="A0A195B529"/>
<dbReference type="STRING" id="520822.A0A195B529"/>
<dbReference type="GO" id="GO:0006694">
    <property type="term" value="P:steroid biosynthetic process"/>
    <property type="evidence" value="ECO:0007669"/>
    <property type="project" value="UniProtKB-KW"/>
</dbReference>
<dbReference type="PANTHER" id="PTHR23426">
    <property type="entry name" value="FERREDOXIN/ADRENODOXIN"/>
    <property type="match status" value="1"/>
</dbReference>
<keyword evidence="8" id="KW-0411">Iron-sulfur</keyword>
<keyword evidence="5" id="KW-0479">Metal-binding</keyword>
<reference evidence="16 17" key="1">
    <citation type="submission" date="2015-09" db="EMBL/GenBank/DDBJ databases">
        <title>Atta colombica WGS genome.</title>
        <authorList>
            <person name="Nygaard S."/>
            <person name="Hu H."/>
            <person name="Boomsma J."/>
            <person name="Zhang G."/>
        </authorList>
    </citation>
    <scope>NUCLEOTIDE SEQUENCE [LARGE SCALE GENOMIC DNA]</scope>
    <source>
        <strain evidence="16">Treedump-2</strain>
        <tissue evidence="16">Whole body</tissue>
    </source>
</reference>
<evidence type="ECO:0000256" key="11">
    <source>
        <dbReference type="ARBA" id="ARBA00023221"/>
    </source>
</evidence>
<evidence type="ECO:0000256" key="10">
    <source>
        <dbReference type="ARBA" id="ARBA00023128"/>
    </source>
</evidence>
<evidence type="ECO:0000256" key="6">
    <source>
        <dbReference type="ARBA" id="ARBA00022982"/>
    </source>
</evidence>
<dbReference type="PANTHER" id="PTHR23426:SF65">
    <property type="entry name" value="FERREDOXIN-2, MITOCHONDRIAL"/>
    <property type="match status" value="1"/>
</dbReference>
<dbReference type="Gene3D" id="3.10.20.30">
    <property type="match status" value="1"/>
</dbReference>
<dbReference type="GO" id="GO:0046872">
    <property type="term" value="F:metal ion binding"/>
    <property type="evidence" value="ECO:0007669"/>
    <property type="project" value="UniProtKB-KW"/>
</dbReference>
<gene>
    <name evidence="16" type="ORF">ALC53_09916</name>
</gene>
<dbReference type="InterPro" id="IPR036010">
    <property type="entry name" value="2Fe-2S_ferredoxin-like_sf"/>
</dbReference>
<dbReference type="GO" id="GO:0045998">
    <property type="term" value="P:positive regulation of ecdysteroid biosynthetic process"/>
    <property type="evidence" value="ECO:0007669"/>
    <property type="project" value="UniProtKB-ARBA"/>
</dbReference>
<evidence type="ECO:0000256" key="5">
    <source>
        <dbReference type="ARBA" id="ARBA00022723"/>
    </source>
</evidence>
<accession>A0A195B529</accession>
<dbReference type="InterPro" id="IPR018298">
    <property type="entry name" value="Adrenodoxin_Fe-S_BS"/>
</dbReference>
<evidence type="ECO:0000256" key="14">
    <source>
        <dbReference type="ARBA" id="ARBA00054507"/>
    </source>
</evidence>
<keyword evidence="11" id="KW-0753">Steroid metabolism</keyword>
<comment type="cofactor">
    <cofactor evidence="13">
        <name>[2Fe-2S] cluster</name>
        <dbReference type="ChEBI" id="CHEBI:190135"/>
    </cofactor>
</comment>
<dbReference type="Proteomes" id="UP000078540">
    <property type="component" value="Unassembled WGS sequence"/>
</dbReference>
<evidence type="ECO:0000256" key="13">
    <source>
        <dbReference type="ARBA" id="ARBA00034078"/>
    </source>
</evidence>
<evidence type="ECO:0000256" key="3">
    <source>
        <dbReference type="ARBA" id="ARBA00022448"/>
    </source>
</evidence>
<dbReference type="InterPro" id="IPR012675">
    <property type="entry name" value="Beta-grasp_dom_sf"/>
</dbReference>
<proteinExistence type="inferred from homology"/>
<keyword evidence="3" id="KW-0813">Transport</keyword>
<dbReference type="PROSITE" id="PS51085">
    <property type="entry name" value="2FE2S_FER_2"/>
    <property type="match status" value="1"/>
</dbReference>
<dbReference type="Pfam" id="PF00111">
    <property type="entry name" value="Fer2"/>
    <property type="match status" value="1"/>
</dbReference>
<evidence type="ECO:0000256" key="1">
    <source>
        <dbReference type="ARBA" id="ARBA00004173"/>
    </source>
</evidence>
<comment type="subcellular location">
    <subcellularLocation>
        <location evidence="1">Mitochondrion</location>
    </subcellularLocation>
</comment>
<keyword evidence="12" id="KW-0755">Steroidogenesis</keyword>
<dbReference type="CDD" id="cd00207">
    <property type="entry name" value="fer2"/>
    <property type="match status" value="1"/>
</dbReference>
<protein>
    <submittedName>
        <fullName evidence="16">Adrenodoxin-like protein, mitochondrial</fullName>
    </submittedName>
</protein>
<dbReference type="GO" id="GO:0051537">
    <property type="term" value="F:2 iron, 2 sulfur cluster binding"/>
    <property type="evidence" value="ECO:0007669"/>
    <property type="project" value="UniProtKB-KW"/>
</dbReference>
<evidence type="ECO:0000313" key="17">
    <source>
        <dbReference type="Proteomes" id="UP000078540"/>
    </source>
</evidence>
<evidence type="ECO:0000256" key="8">
    <source>
        <dbReference type="ARBA" id="ARBA00023014"/>
    </source>
</evidence>
<comment type="similarity">
    <text evidence="2">Belongs to the adrenodoxin/putidaredoxin family.</text>
</comment>
<keyword evidence="6" id="KW-0249">Electron transport</keyword>
<sequence>MAHRKTCGVRDYPRMSSPSLLSSSLDVFRSVAHVSAKFVQILRSRHTLSSPAVVTDHRREHRDVHPPTRKPHAFRVNVTFIDKAGKKIKIKGKVGDNVLYLAHRHEIDIEGACEASLACTTCHVYVHHDYVDKLSTPDEREEDLLDLAPFLKENSRLGCQIILKKELDGIELELPKATRNFYVDGHTPTSH</sequence>
<organism evidence="16 17">
    <name type="scientific">Atta colombica</name>
    <dbReference type="NCBI Taxonomy" id="520822"/>
    <lineage>
        <taxon>Eukaryota</taxon>
        <taxon>Metazoa</taxon>
        <taxon>Ecdysozoa</taxon>
        <taxon>Arthropoda</taxon>
        <taxon>Hexapoda</taxon>
        <taxon>Insecta</taxon>
        <taxon>Pterygota</taxon>
        <taxon>Neoptera</taxon>
        <taxon>Endopterygota</taxon>
        <taxon>Hymenoptera</taxon>
        <taxon>Apocrita</taxon>
        <taxon>Aculeata</taxon>
        <taxon>Formicoidea</taxon>
        <taxon>Formicidae</taxon>
        <taxon>Myrmicinae</taxon>
        <taxon>Atta</taxon>
    </lineage>
</organism>
<keyword evidence="4" id="KW-0001">2Fe-2S</keyword>
<dbReference type="GO" id="GO:0140647">
    <property type="term" value="P:P450-containing electron transport chain"/>
    <property type="evidence" value="ECO:0007669"/>
    <property type="project" value="InterPro"/>
</dbReference>
<evidence type="ECO:0000256" key="2">
    <source>
        <dbReference type="ARBA" id="ARBA00010914"/>
    </source>
</evidence>
<dbReference type="InterPro" id="IPR001041">
    <property type="entry name" value="2Fe-2S_ferredoxin-type"/>
</dbReference>
<dbReference type="GO" id="GO:0009055">
    <property type="term" value="F:electron transfer activity"/>
    <property type="evidence" value="ECO:0007669"/>
    <property type="project" value="TreeGrafter"/>
</dbReference>
<evidence type="ECO:0000256" key="4">
    <source>
        <dbReference type="ARBA" id="ARBA00022714"/>
    </source>
</evidence>
<evidence type="ECO:0000313" key="16">
    <source>
        <dbReference type="EMBL" id="KYM79608.1"/>
    </source>
</evidence>
<keyword evidence="9" id="KW-0443">Lipid metabolism</keyword>
<name>A0A195B529_9HYME</name>
<dbReference type="PRINTS" id="PR00355">
    <property type="entry name" value="ADRENODOXIN"/>
</dbReference>
<evidence type="ECO:0000256" key="12">
    <source>
        <dbReference type="ARBA" id="ARBA00023250"/>
    </source>
</evidence>
<evidence type="ECO:0000259" key="15">
    <source>
        <dbReference type="PROSITE" id="PS51085"/>
    </source>
</evidence>
<keyword evidence="10" id="KW-0496">Mitochondrion</keyword>